<keyword evidence="2" id="KW-0812">Transmembrane</keyword>
<organism evidence="3">
    <name type="scientific">Tydemania expeditionis</name>
    <name type="common">Green alga</name>
    <dbReference type="NCBI Taxonomy" id="325645"/>
    <lineage>
        <taxon>Eukaryota</taxon>
        <taxon>Viridiplantae</taxon>
        <taxon>Chlorophyta</taxon>
        <taxon>core chlorophytes</taxon>
        <taxon>Ulvophyceae</taxon>
        <taxon>TCBD clade</taxon>
        <taxon>Bryopsidales</taxon>
        <taxon>Halimedineae</taxon>
        <taxon>Halimedaceae</taxon>
        <taxon>Udoteae</taxon>
        <taxon>Tydemania</taxon>
    </lineage>
</organism>
<reference evidence="3" key="1">
    <citation type="journal article" date="2015" name="BMC Genomics">
        <title>The chloroplast genomes of Bryopsis plumosa and Tydemania expeditionis (Bryopsidales, Chlorophyta): compact genomes and genes of bacterial origin.</title>
        <authorList>
            <person name="Leliaert F."/>
            <person name="Lopez-Bautista J.M."/>
        </authorList>
    </citation>
    <scope>NUCLEOTIDE SEQUENCE</scope>
    <source>
        <strain evidence="3">FL1151</strain>
    </source>
</reference>
<feature type="transmembrane region" description="Helical" evidence="2">
    <location>
        <begin position="134"/>
        <end position="155"/>
    </location>
</feature>
<dbReference type="RefSeq" id="YP_009130568.1">
    <property type="nucleotide sequence ID" value="NC_026796.1"/>
</dbReference>
<evidence type="ECO:0000256" key="1">
    <source>
        <dbReference type="SAM" id="MobiDB-lite"/>
    </source>
</evidence>
<feature type="transmembrane region" description="Helical" evidence="2">
    <location>
        <begin position="203"/>
        <end position="222"/>
    </location>
</feature>
<keyword evidence="3" id="KW-0934">Plastid</keyword>
<sequence>MIYMSPIPLAETFKNTVEVLNEVYDRQNGHEFLKFGFNLVKDGVIYIFKFGWLNDFLKFPIVVVQQSESVFSELWNYGMAYSPNIDFFVLSEKQIFTNPFLSGFLNCFWLYLPFSATHLIWLRRRIIDGPLTGRAATIGLVCGNLSLFGFCLFGARDFINVWYGFEPLSYFLGIILIFMVIFEMTHRPLRIIKKPKKKELLKIFGITFGLVWTDQPGLYQFLGNLSFHSGISPLDFDLSNSVIYFLGLILGSLFWAIVISSGIVRFGYIFPRLTNYKYSYSYWIRGFNNFCLIGCIALGLTSFPYYGFDYLLTNPLGFTSQDSIWEVTSFPKLKTETVDVKKGRLGEKSSYASVDTDLSLFDRGRYAGGPTVEFHIESLNYKEEYAWRSRFDRIASNTLTRSAGGNLGLFDQYLKTQLGPVEEALKKQRQEKQKKQRAQQIRQLKDLKKQRHSSKNEEFLSLTHDVDFFDAEFLEENEDLIERLIEDYTAEANFEDEQIPDLPNERMIDFSAFSEISKYGFDLFSMFEAVEVNPVDEELAKEIKQKYSDNLVYKFLVNCDISTLLMRQPKSHQLTSQDEIELFNKRLILGEYYDTLRSYGKLPNSFQLLFCGPKSYSNRIYNQQFKGTLKIVERLFSIHLEDDDNIPNVPSDTSNISDKNKEDDFDLYRKLKKEPSVLKFDQPLYKTDFSKKNPLLHEQLMEDHELSTKEVDSFPFLQESKSLPFFVGWDNQKRKLLVTNRLLTREKTLTSIKLEDLNNSQQKILNFTTWPVSEQALRDNRFFSKLYRTRDEIETSGDDLFKYAEPLMEEETMIYTKLPNIVEKVELKNPDKSKISLAPTRGGFIWAGNQPLKYKYKYKFLEQFKSWGFLQ</sequence>
<protein>
    <submittedName>
        <fullName evidence="3">Hypothetical chloroplast RF1</fullName>
    </submittedName>
</protein>
<evidence type="ECO:0000313" key="3">
    <source>
        <dbReference type="EMBL" id="CEO91098.1"/>
    </source>
</evidence>
<name>A0A0D6E231_TYDEX</name>
<accession>A0A0D6E231</accession>
<evidence type="ECO:0000256" key="2">
    <source>
        <dbReference type="SAM" id="Phobius"/>
    </source>
</evidence>
<keyword evidence="2" id="KW-1133">Transmembrane helix</keyword>
<proteinExistence type="predicted"/>
<dbReference type="GeneID" id="24020446"/>
<keyword evidence="3" id="KW-0150">Chloroplast</keyword>
<geneLocation type="chloroplast" evidence="3"/>
<feature type="transmembrane region" description="Helical" evidence="2">
    <location>
        <begin position="242"/>
        <end position="266"/>
    </location>
</feature>
<feature type="region of interest" description="Disordered" evidence="1">
    <location>
        <begin position="427"/>
        <end position="452"/>
    </location>
</feature>
<feature type="transmembrane region" description="Helical" evidence="2">
    <location>
        <begin position="100"/>
        <end position="122"/>
    </location>
</feature>
<gene>
    <name evidence="3" type="primary">ycf1</name>
</gene>
<dbReference type="AlphaFoldDB" id="A0A0D6E231"/>
<feature type="transmembrane region" description="Helical" evidence="2">
    <location>
        <begin position="161"/>
        <end position="182"/>
    </location>
</feature>
<dbReference type="EMBL" id="LN810505">
    <property type="protein sequence ID" value="CEO91098.1"/>
    <property type="molecule type" value="Genomic_DNA"/>
</dbReference>
<keyword evidence="2" id="KW-0472">Membrane</keyword>
<feature type="transmembrane region" description="Helical" evidence="2">
    <location>
        <begin position="287"/>
        <end position="308"/>
    </location>
</feature>